<accession>A0A7K1LRU8</accession>
<dbReference type="SUPFAM" id="SSF56935">
    <property type="entry name" value="Porins"/>
    <property type="match status" value="1"/>
</dbReference>
<evidence type="ECO:0000256" key="4">
    <source>
        <dbReference type="SAM" id="SignalP"/>
    </source>
</evidence>
<dbReference type="GO" id="GO:0015288">
    <property type="term" value="F:porin activity"/>
    <property type="evidence" value="ECO:0007669"/>
    <property type="project" value="InterPro"/>
</dbReference>
<comment type="subcellular location">
    <subcellularLocation>
        <location evidence="1">Cell outer membrane</location>
        <topology evidence="1">Multi-pass membrane protein</topology>
    </subcellularLocation>
</comment>
<protein>
    <submittedName>
        <fullName evidence="6">Porin</fullName>
    </submittedName>
</protein>
<dbReference type="PANTHER" id="PTHR34501">
    <property type="entry name" value="PROTEIN YDDL-RELATED"/>
    <property type="match status" value="1"/>
</dbReference>
<evidence type="ECO:0000256" key="2">
    <source>
        <dbReference type="ARBA" id="ARBA00022729"/>
    </source>
</evidence>
<dbReference type="InterPro" id="IPR050298">
    <property type="entry name" value="Gram-neg_bact_OMP"/>
</dbReference>
<gene>
    <name evidence="6" type="ORF">FLP08_12905</name>
</gene>
<dbReference type="GO" id="GO:0009279">
    <property type="term" value="C:cell outer membrane"/>
    <property type="evidence" value="ECO:0007669"/>
    <property type="project" value="UniProtKB-SubCell"/>
</dbReference>
<proteinExistence type="predicted"/>
<dbReference type="RefSeq" id="WP_156277255.1">
    <property type="nucleotide sequence ID" value="NZ_BAABGI010000004.1"/>
</dbReference>
<dbReference type="EMBL" id="VJVW01000005">
    <property type="protein sequence ID" value="MUP43478.1"/>
    <property type="molecule type" value="Genomic_DNA"/>
</dbReference>
<feature type="domain" description="Porin" evidence="5">
    <location>
        <begin position="21"/>
        <end position="368"/>
    </location>
</feature>
<keyword evidence="2 4" id="KW-0732">Signal</keyword>
<dbReference type="AlphaFoldDB" id="A0A7K1LRU8"/>
<evidence type="ECO:0000256" key="3">
    <source>
        <dbReference type="ARBA" id="ARBA00023136"/>
    </source>
</evidence>
<dbReference type="InterPro" id="IPR023614">
    <property type="entry name" value="Porin_dom_sf"/>
</dbReference>
<dbReference type="OrthoDB" id="784582at2"/>
<comment type="caution">
    <text evidence="6">The sequence shown here is derived from an EMBL/GenBank/DDBJ whole genome shotgun (WGS) entry which is preliminary data.</text>
</comment>
<feature type="chain" id="PRO_5029815962" evidence="4">
    <location>
        <begin position="23"/>
        <end position="398"/>
    </location>
</feature>
<dbReference type="CDD" id="cd00342">
    <property type="entry name" value="gram_neg_porins"/>
    <property type="match status" value="1"/>
</dbReference>
<dbReference type="InterPro" id="IPR033900">
    <property type="entry name" value="Gram_neg_porin_domain"/>
</dbReference>
<organism evidence="6 7">
    <name type="scientific">Christiangramia aestuarii</name>
    <dbReference type="NCBI Taxonomy" id="1028746"/>
    <lineage>
        <taxon>Bacteria</taxon>
        <taxon>Pseudomonadati</taxon>
        <taxon>Bacteroidota</taxon>
        <taxon>Flavobacteriia</taxon>
        <taxon>Flavobacteriales</taxon>
        <taxon>Flavobacteriaceae</taxon>
        <taxon>Christiangramia</taxon>
    </lineage>
</organism>
<keyword evidence="3" id="KW-0472">Membrane</keyword>
<evidence type="ECO:0000256" key="1">
    <source>
        <dbReference type="ARBA" id="ARBA00004571"/>
    </source>
</evidence>
<evidence type="ECO:0000313" key="6">
    <source>
        <dbReference type="EMBL" id="MUP43478.1"/>
    </source>
</evidence>
<keyword evidence="7" id="KW-1185">Reference proteome</keyword>
<name>A0A7K1LRU8_9FLAO</name>
<dbReference type="Proteomes" id="UP000460416">
    <property type="component" value="Unassembled WGS sequence"/>
</dbReference>
<evidence type="ECO:0000313" key="7">
    <source>
        <dbReference type="Proteomes" id="UP000460416"/>
    </source>
</evidence>
<dbReference type="Gene3D" id="2.40.160.10">
    <property type="entry name" value="Porin"/>
    <property type="match status" value="1"/>
</dbReference>
<sequence length="398" mass="44351">MKQYLSVLLLLSVLLISLNISAQENFGKDSLEISVKPYGSFRGHYAIYDSEIEFQENASRIGFQMGIKKKDYEFFIGVELGMSLFKSNSQFNADGNTASGFIITLNEQASQVFNSRLGYLGFSFGKYGRISIGKQWSVYYDVSSYTDNFNVFGAQASSTFVAGTDGGSIGTGRADQSLIYRNEIGPLIIGLQLQAKNANNDNFIDGFGGSLQWQINEVLKAGAAVNFSYIDDFLIDDAGILGLDDDPNYFNAGMMYDNQKVLLSAVYSKHTNGDLTNGLDLFSVIEGIPPTVIFDAYGFEFFGRYKWDSFAVLAGYNHYIPDLDELERVNNELPVNEDFSTRDYILGMEYRPNRFSLVYAEYRLGNGENSIGIETTDVLTLGLRIDADHLFRKAVSLN</sequence>
<dbReference type="PANTHER" id="PTHR34501:SF2">
    <property type="entry name" value="OUTER MEMBRANE PORIN F-RELATED"/>
    <property type="match status" value="1"/>
</dbReference>
<reference evidence="6 7" key="1">
    <citation type="submission" date="2019-07" db="EMBL/GenBank/DDBJ databases">
        <title>Gramella aestuarii sp. nov., isolated from a tidal flat, and emended description of Gramella echinicola.</title>
        <authorList>
            <person name="Liu L."/>
        </authorList>
    </citation>
    <scope>NUCLEOTIDE SEQUENCE [LARGE SCALE GENOMIC DNA]</scope>
    <source>
        <strain evidence="6 7">BS12</strain>
    </source>
</reference>
<evidence type="ECO:0000259" key="5">
    <source>
        <dbReference type="Pfam" id="PF13609"/>
    </source>
</evidence>
<feature type="signal peptide" evidence="4">
    <location>
        <begin position="1"/>
        <end position="22"/>
    </location>
</feature>
<dbReference type="Pfam" id="PF13609">
    <property type="entry name" value="Porin_4"/>
    <property type="match status" value="1"/>
</dbReference>